<dbReference type="InterPro" id="IPR029058">
    <property type="entry name" value="AB_hydrolase_fold"/>
</dbReference>
<protein>
    <submittedName>
        <fullName evidence="3">Alpha/beta fold hydrolase</fullName>
    </submittedName>
</protein>
<dbReference type="PROSITE" id="PS50960">
    <property type="entry name" value="HTH_PSQ"/>
    <property type="match status" value="1"/>
</dbReference>
<keyword evidence="3" id="KW-0378">Hydrolase</keyword>
<dbReference type="PANTHER" id="PTHR43798:SF33">
    <property type="entry name" value="HYDROLASE, PUTATIVE (AFU_ORTHOLOGUE AFUA_2G14860)-RELATED"/>
    <property type="match status" value="1"/>
</dbReference>
<sequence length="350" mass="39244">MGSKYTKRYTEEFKRDAIALVDSSGKTVTAVARELGISSESLRGWYRRVKADRGEGKSGELTSAGREELKRLRKEVREQQQTIEILKEARTRVLRAGESEAVVMLHGTSGRLEAFVRNVPELSEHFALHALDMLGHGYTANPGGDLRIPRYVRHVLDYLDSRAIQRAHFIGESLGGWVAGRLAADHPDRVGRLILVAPGGTVANPEVMDRIRTSTKAAVTSDDRDLTRRRLELLMHDAVNVSEELVDVRHAIYHRPEFVAGIDELLCLQKMENRTEDLLTPEQMARIAAPTQIVWGAQNPFGNVPEAHRMQQSIPGSALEIFPECGHWPQHEHADRFNKLAVEFLGRGRA</sequence>
<dbReference type="InterPro" id="IPR000073">
    <property type="entry name" value="AB_hydrolase_1"/>
</dbReference>
<dbReference type="PANTHER" id="PTHR43798">
    <property type="entry name" value="MONOACYLGLYCEROL LIPASE"/>
    <property type="match status" value="1"/>
</dbReference>
<keyword evidence="1" id="KW-0175">Coiled coil</keyword>
<dbReference type="InterPro" id="IPR036388">
    <property type="entry name" value="WH-like_DNA-bd_sf"/>
</dbReference>
<feature type="domain" description="HTH psq-type" evidence="2">
    <location>
        <begin position="1"/>
        <end position="52"/>
    </location>
</feature>
<dbReference type="InterPro" id="IPR050266">
    <property type="entry name" value="AB_hydrolase_sf"/>
</dbReference>
<proteinExistence type="predicted"/>
<dbReference type="Gene3D" id="3.40.50.1820">
    <property type="entry name" value="alpha/beta hydrolase"/>
    <property type="match status" value="1"/>
</dbReference>
<dbReference type="InterPro" id="IPR009057">
    <property type="entry name" value="Homeodomain-like_sf"/>
</dbReference>
<reference evidence="3 4" key="1">
    <citation type="submission" date="2023-02" db="EMBL/GenBank/DDBJ databases">
        <title>Streptomyces sp. SCA4-21 with antifungal activity against Fusarium oxysporum f. sp. cubense, Streptomyces sp. SCA2-17 with antifungal activity against Fusarium oxysporum f. sp. cubense.</title>
        <authorList>
            <person name="Qi D."/>
        </authorList>
    </citation>
    <scope>NUCLEOTIDE SEQUENCE [LARGE SCALE GENOMIC DNA]</scope>
    <source>
        <strain evidence="3 4">SCA4-21</strain>
    </source>
</reference>
<dbReference type="EMBL" id="CP117522">
    <property type="protein sequence ID" value="WNE93897.1"/>
    <property type="molecule type" value="Genomic_DNA"/>
</dbReference>
<evidence type="ECO:0000259" key="2">
    <source>
        <dbReference type="PROSITE" id="PS50960"/>
    </source>
</evidence>
<dbReference type="SUPFAM" id="SSF53474">
    <property type="entry name" value="alpha/beta-Hydrolases"/>
    <property type="match status" value="1"/>
</dbReference>
<evidence type="ECO:0000313" key="4">
    <source>
        <dbReference type="Proteomes" id="UP001305606"/>
    </source>
</evidence>
<feature type="coiled-coil region" evidence="1">
    <location>
        <begin position="62"/>
        <end position="89"/>
    </location>
</feature>
<dbReference type="Pfam" id="PF00561">
    <property type="entry name" value="Abhydrolase_1"/>
    <property type="match status" value="1"/>
</dbReference>
<evidence type="ECO:0000313" key="3">
    <source>
        <dbReference type="EMBL" id="WNE93897.1"/>
    </source>
</evidence>
<name>A0ABY9UMY1_9ACTN</name>
<dbReference type="Gene3D" id="1.10.10.10">
    <property type="entry name" value="Winged helix-like DNA-binding domain superfamily/Winged helix DNA-binding domain"/>
    <property type="match status" value="1"/>
</dbReference>
<dbReference type="InterPro" id="IPR007889">
    <property type="entry name" value="HTH_Psq"/>
</dbReference>
<accession>A0ABY9UMY1</accession>
<dbReference type="GO" id="GO:0016787">
    <property type="term" value="F:hydrolase activity"/>
    <property type="evidence" value="ECO:0007669"/>
    <property type="project" value="UniProtKB-KW"/>
</dbReference>
<organism evidence="3 4">
    <name type="scientific">Streptomyces luomodiensis</name>
    <dbReference type="NCBI Taxonomy" id="3026192"/>
    <lineage>
        <taxon>Bacteria</taxon>
        <taxon>Bacillati</taxon>
        <taxon>Actinomycetota</taxon>
        <taxon>Actinomycetes</taxon>
        <taxon>Kitasatosporales</taxon>
        <taxon>Streptomycetaceae</taxon>
        <taxon>Streptomyces</taxon>
    </lineage>
</organism>
<dbReference type="RefSeq" id="WP_311033390.1">
    <property type="nucleotide sequence ID" value="NZ_CP117522.1"/>
</dbReference>
<dbReference type="SUPFAM" id="SSF46689">
    <property type="entry name" value="Homeodomain-like"/>
    <property type="match status" value="1"/>
</dbReference>
<dbReference type="Proteomes" id="UP001305606">
    <property type="component" value="Chromosome"/>
</dbReference>
<gene>
    <name evidence="3" type="ORF">PS467_00385</name>
</gene>
<dbReference type="PRINTS" id="PR00111">
    <property type="entry name" value="ABHYDROLASE"/>
</dbReference>
<keyword evidence="4" id="KW-1185">Reference proteome</keyword>
<dbReference type="Pfam" id="PF01527">
    <property type="entry name" value="HTH_Tnp_1"/>
    <property type="match status" value="1"/>
</dbReference>
<evidence type="ECO:0000256" key="1">
    <source>
        <dbReference type="SAM" id="Coils"/>
    </source>
</evidence>
<dbReference type="InterPro" id="IPR002514">
    <property type="entry name" value="Transposase_8"/>
</dbReference>